<dbReference type="Proteomes" id="UP000015101">
    <property type="component" value="Unassembled WGS sequence"/>
</dbReference>
<dbReference type="EMBL" id="AMQM01008608">
    <property type="status" value="NOT_ANNOTATED_CDS"/>
    <property type="molecule type" value="Genomic_DNA"/>
</dbReference>
<dbReference type="OrthoDB" id="6048664at2759"/>
<dbReference type="AlphaFoldDB" id="T1FJ70"/>
<proteinExistence type="predicted"/>
<dbReference type="PANTHER" id="PTHR37445">
    <property type="entry name" value="PROTEIN CBG24663"/>
    <property type="match status" value="1"/>
</dbReference>
<evidence type="ECO:0000313" key="2">
    <source>
        <dbReference type="EnsemblMetazoa" id="HelroP183140"/>
    </source>
</evidence>
<dbReference type="RefSeq" id="XP_009010428.1">
    <property type="nucleotide sequence ID" value="XM_009012180.1"/>
</dbReference>
<reference evidence="3" key="1">
    <citation type="submission" date="2012-12" db="EMBL/GenBank/DDBJ databases">
        <authorList>
            <person name="Hellsten U."/>
            <person name="Grimwood J."/>
            <person name="Chapman J.A."/>
            <person name="Shapiro H."/>
            <person name="Aerts A."/>
            <person name="Otillar R.P."/>
            <person name="Terry A.Y."/>
            <person name="Boore J.L."/>
            <person name="Simakov O."/>
            <person name="Marletaz F."/>
            <person name="Cho S.-J."/>
            <person name="Edsinger-Gonzales E."/>
            <person name="Havlak P."/>
            <person name="Kuo D.-H."/>
            <person name="Larsson T."/>
            <person name="Lv J."/>
            <person name="Arendt D."/>
            <person name="Savage R."/>
            <person name="Osoegawa K."/>
            <person name="de Jong P."/>
            <person name="Lindberg D.R."/>
            <person name="Seaver E.C."/>
            <person name="Weisblat D.A."/>
            <person name="Putnam N.H."/>
            <person name="Grigoriev I.V."/>
            <person name="Rokhsar D.S."/>
        </authorList>
    </citation>
    <scope>NUCLEOTIDE SEQUENCE</scope>
</reference>
<reference evidence="2" key="3">
    <citation type="submission" date="2015-06" db="UniProtKB">
        <authorList>
            <consortium name="EnsemblMetazoa"/>
        </authorList>
    </citation>
    <scope>IDENTIFICATION</scope>
</reference>
<evidence type="ECO:0000313" key="1">
    <source>
        <dbReference type="EMBL" id="ESO11447.1"/>
    </source>
</evidence>
<evidence type="ECO:0000313" key="3">
    <source>
        <dbReference type="Proteomes" id="UP000015101"/>
    </source>
</evidence>
<organism evidence="2 3">
    <name type="scientific">Helobdella robusta</name>
    <name type="common">Californian leech</name>
    <dbReference type="NCBI Taxonomy" id="6412"/>
    <lineage>
        <taxon>Eukaryota</taxon>
        <taxon>Metazoa</taxon>
        <taxon>Spiralia</taxon>
        <taxon>Lophotrochozoa</taxon>
        <taxon>Annelida</taxon>
        <taxon>Clitellata</taxon>
        <taxon>Hirudinea</taxon>
        <taxon>Rhynchobdellida</taxon>
        <taxon>Glossiphoniidae</taxon>
        <taxon>Helobdella</taxon>
    </lineage>
</organism>
<protein>
    <submittedName>
        <fullName evidence="1 2">Uncharacterized protein</fullName>
    </submittedName>
</protein>
<dbReference type="CTD" id="20208869"/>
<dbReference type="PANTHER" id="PTHR37445:SF3">
    <property type="entry name" value="ZINC FINGER PHD-TYPE DOMAIN-CONTAINING PROTEIN"/>
    <property type="match status" value="1"/>
</dbReference>
<accession>T1FJ70</accession>
<dbReference type="InParanoid" id="T1FJ70"/>
<dbReference type="HOGENOM" id="CLU_776783_0_0_1"/>
<dbReference type="GeneID" id="20208869"/>
<dbReference type="EMBL" id="KB095813">
    <property type="protein sequence ID" value="ESO11447.1"/>
    <property type="molecule type" value="Genomic_DNA"/>
</dbReference>
<dbReference type="KEGG" id="hro:HELRODRAFT_183140"/>
<reference evidence="1 3" key="2">
    <citation type="journal article" date="2013" name="Nature">
        <title>Insights into bilaterian evolution from three spiralian genomes.</title>
        <authorList>
            <person name="Simakov O."/>
            <person name="Marletaz F."/>
            <person name="Cho S.J."/>
            <person name="Edsinger-Gonzales E."/>
            <person name="Havlak P."/>
            <person name="Hellsten U."/>
            <person name="Kuo D.H."/>
            <person name="Larsson T."/>
            <person name="Lv J."/>
            <person name="Arendt D."/>
            <person name="Savage R."/>
            <person name="Osoegawa K."/>
            <person name="de Jong P."/>
            <person name="Grimwood J."/>
            <person name="Chapman J.A."/>
            <person name="Shapiro H."/>
            <person name="Aerts A."/>
            <person name="Otillar R.P."/>
            <person name="Terry A.Y."/>
            <person name="Boore J.L."/>
            <person name="Grigoriev I.V."/>
            <person name="Lindberg D.R."/>
            <person name="Seaver E.C."/>
            <person name="Weisblat D.A."/>
            <person name="Putnam N.H."/>
            <person name="Rokhsar D.S."/>
        </authorList>
    </citation>
    <scope>NUCLEOTIDE SEQUENCE</scope>
</reference>
<sequence>MSSQGSASQSASFTRCHVCFKHNRSRHDGTLVKNGGKVKGTECSCSLKMPPSVAGRKSVGGRIGNLSMAGVKPKTIKTAFGQVFINMLKNICDHPSESTVWFKLLFLPKMVLYEDPRGGRGRNISVQINSRLDAFTSGPFEVKAMKPVLKDERGGGRQPKICAMVKSKSEKGTSGGRDDLTPQHLKDMAHEKTETTELINAVTCFINLLLNGVCPLEVVPYMFGWTQAVFPVGMEGLGLGVEADLASSAFLSSAAATATLQTNLLPDDGEFEDHLRIETFNHWCFIYGNVNSIDLLEGDLQNIRVSHDLSPEQRVELKSLLDKAKSKNVEDNDFLYKVRGPIGRWKIIKFPKVVTAQ</sequence>
<name>T1FJ70_HELRO</name>
<dbReference type="EnsemblMetazoa" id="HelroT183140">
    <property type="protein sequence ID" value="HelroP183140"/>
    <property type="gene ID" value="HelroG183140"/>
</dbReference>
<gene>
    <name evidence="2" type="primary">20208869</name>
    <name evidence="1" type="ORF">HELRODRAFT_183140</name>
</gene>
<keyword evidence="3" id="KW-1185">Reference proteome</keyword>